<gene>
    <name evidence="1" type="ORF">TSOC_013613</name>
</gene>
<protein>
    <submittedName>
        <fullName evidence="1">Uncharacterized protein</fullName>
    </submittedName>
</protein>
<name>A0A2J7ZJW1_9CHLO</name>
<comment type="caution">
    <text evidence="1">The sequence shown here is derived from an EMBL/GenBank/DDBJ whole genome shotgun (WGS) entry which is preliminary data.</text>
</comment>
<feature type="non-terminal residue" evidence="1">
    <location>
        <position position="95"/>
    </location>
</feature>
<accession>A0A2J7ZJW1</accession>
<reference evidence="1 2" key="1">
    <citation type="journal article" date="2017" name="Mol. Biol. Evol.">
        <title>The 4-celled Tetrabaena socialis nuclear genome reveals the essential components for genetic control of cell number at the origin of multicellularity in the volvocine lineage.</title>
        <authorList>
            <person name="Featherston J."/>
            <person name="Arakaki Y."/>
            <person name="Hanschen E.R."/>
            <person name="Ferris P.J."/>
            <person name="Michod R.E."/>
            <person name="Olson B.J.S.C."/>
            <person name="Nozaki H."/>
            <person name="Durand P.M."/>
        </authorList>
    </citation>
    <scope>NUCLEOTIDE SEQUENCE [LARGE SCALE GENOMIC DNA]</scope>
    <source>
        <strain evidence="1 2">NIES-571</strain>
    </source>
</reference>
<evidence type="ECO:0000313" key="2">
    <source>
        <dbReference type="Proteomes" id="UP000236333"/>
    </source>
</evidence>
<keyword evidence="2" id="KW-1185">Reference proteome</keyword>
<sequence length="95" mass="10266">MRQLSRPQRVRVCCSAVVTSCPKLVHKARLMALVGSAFQRRTEEQRRPEGLELIRKELAASVSWMGAVLPFANIATAGQAGATAEIYGAVAKALD</sequence>
<dbReference type="Proteomes" id="UP000236333">
    <property type="component" value="Unassembled WGS sequence"/>
</dbReference>
<dbReference type="AlphaFoldDB" id="A0A2J7ZJW1"/>
<evidence type="ECO:0000313" key="1">
    <source>
        <dbReference type="EMBL" id="PNH00558.1"/>
    </source>
</evidence>
<organism evidence="1 2">
    <name type="scientific">Tetrabaena socialis</name>
    <dbReference type="NCBI Taxonomy" id="47790"/>
    <lineage>
        <taxon>Eukaryota</taxon>
        <taxon>Viridiplantae</taxon>
        <taxon>Chlorophyta</taxon>
        <taxon>core chlorophytes</taxon>
        <taxon>Chlorophyceae</taxon>
        <taxon>CS clade</taxon>
        <taxon>Chlamydomonadales</taxon>
        <taxon>Tetrabaenaceae</taxon>
        <taxon>Tetrabaena</taxon>
    </lineage>
</organism>
<dbReference type="OrthoDB" id="2066at2759"/>
<proteinExistence type="predicted"/>
<dbReference type="EMBL" id="PGGS01001306">
    <property type="protein sequence ID" value="PNH00558.1"/>
    <property type="molecule type" value="Genomic_DNA"/>
</dbReference>